<protein>
    <submittedName>
        <fullName evidence="2">Uncharacterized protein</fullName>
    </submittedName>
</protein>
<keyword evidence="1" id="KW-1133">Transmembrane helix</keyword>
<sequence length="56" mass="6714">MVYENKCRGLLYLYWNLIVVTIFLSRECIDVSFLDELFVIHAPSYYTQHKTNLLNL</sequence>
<keyword evidence="1" id="KW-0472">Membrane</keyword>
<dbReference type="EMBL" id="GBRH01235419">
    <property type="protein sequence ID" value="JAD62476.1"/>
    <property type="molecule type" value="Transcribed_RNA"/>
</dbReference>
<feature type="transmembrane region" description="Helical" evidence="1">
    <location>
        <begin position="12"/>
        <end position="29"/>
    </location>
</feature>
<proteinExistence type="predicted"/>
<dbReference type="AlphaFoldDB" id="A0A0A9BGL2"/>
<reference evidence="2" key="1">
    <citation type="submission" date="2014-09" db="EMBL/GenBank/DDBJ databases">
        <authorList>
            <person name="Magalhaes I.L.F."/>
            <person name="Oliveira U."/>
            <person name="Santos F.R."/>
            <person name="Vidigal T.H.D.A."/>
            <person name="Brescovit A.D."/>
            <person name="Santos A.J."/>
        </authorList>
    </citation>
    <scope>NUCLEOTIDE SEQUENCE</scope>
    <source>
        <tissue evidence="2">Shoot tissue taken approximately 20 cm above the soil surface</tissue>
    </source>
</reference>
<keyword evidence="1" id="KW-0812">Transmembrane</keyword>
<accession>A0A0A9BGL2</accession>
<reference evidence="2" key="2">
    <citation type="journal article" date="2015" name="Data Brief">
        <title>Shoot transcriptome of the giant reed, Arundo donax.</title>
        <authorList>
            <person name="Barrero R.A."/>
            <person name="Guerrero F.D."/>
            <person name="Moolhuijzen P."/>
            <person name="Goolsby J.A."/>
            <person name="Tidwell J."/>
            <person name="Bellgard S.E."/>
            <person name="Bellgard M.I."/>
        </authorList>
    </citation>
    <scope>NUCLEOTIDE SEQUENCE</scope>
    <source>
        <tissue evidence="2">Shoot tissue taken approximately 20 cm above the soil surface</tissue>
    </source>
</reference>
<evidence type="ECO:0000256" key="1">
    <source>
        <dbReference type="SAM" id="Phobius"/>
    </source>
</evidence>
<organism evidence="2">
    <name type="scientific">Arundo donax</name>
    <name type="common">Giant reed</name>
    <name type="synonym">Donax arundinaceus</name>
    <dbReference type="NCBI Taxonomy" id="35708"/>
    <lineage>
        <taxon>Eukaryota</taxon>
        <taxon>Viridiplantae</taxon>
        <taxon>Streptophyta</taxon>
        <taxon>Embryophyta</taxon>
        <taxon>Tracheophyta</taxon>
        <taxon>Spermatophyta</taxon>
        <taxon>Magnoliopsida</taxon>
        <taxon>Liliopsida</taxon>
        <taxon>Poales</taxon>
        <taxon>Poaceae</taxon>
        <taxon>PACMAD clade</taxon>
        <taxon>Arundinoideae</taxon>
        <taxon>Arundineae</taxon>
        <taxon>Arundo</taxon>
    </lineage>
</organism>
<name>A0A0A9BGL2_ARUDO</name>
<evidence type="ECO:0000313" key="2">
    <source>
        <dbReference type="EMBL" id="JAD62476.1"/>
    </source>
</evidence>